<evidence type="ECO:0000256" key="1">
    <source>
        <dbReference type="SAM" id="SignalP"/>
    </source>
</evidence>
<dbReference type="AlphaFoldDB" id="A0A1F6GSM1"/>
<reference evidence="3 4" key="1">
    <citation type="journal article" date="2016" name="Nat. Commun.">
        <title>Thousands of microbial genomes shed light on interconnected biogeochemical processes in an aquifer system.</title>
        <authorList>
            <person name="Anantharaman K."/>
            <person name="Brown C.T."/>
            <person name="Hug L.A."/>
            <person name="Sharon I."/>
            <person name="Castelle C.J."/>
            <person name="Probst A.J."/>
            <person name="Thomas B.C."/>
            <person name="Singh A."/>
            <person name="Wilkins M.J."/>
            <person name="Karaoz U."/>
            <person name="Brodie E.L."/>
            <person name="Williams K.H."/>
            <person name="Hubbard S.S."/>
            <person name="Banfield J.F."/>
        </authorList>
    </citation>
    <scope>NUCLEOTIDE SEQUENCE [LARGE SCALE GENOMIC DNA]</scope>
</reference>
<dbReference type="SUPFAM" id="SSF53300">
    <property type="entry name" value="vWA-like"/>
    <property type="match status" value="1"/>
</dbReference>
<dbReference type="Gene3D" id="3.40.50.410">
    <property type="entry name" value="von Willebrand factor, type A domain"/>
    <property type="match status" value="1"/>
</dbReference>
<feature type="chain" id="PRO_5009524813" description="VWFA domain-containing protein" evidence="1">
    <location>
        <begin position="21"/>
        <end position="472"/>
    </location>
</feature>
<accession>A0A1F6GSM1</accession>
<evidence type="ECO:0000313" key="4">
    <source>
        <dbReference type="Proteomes" id="UP000177583"/>
    </source>
</evidence>
<proteinExistence type="predicted"/>
<dbReference type="InterPro" id="IPR002035">
    <property type="entry name" value="VWF_A"/>
</dbReference>
<evidence type="ECO:0000259" key="2">
    <source>
        <dbReference type="PROSITE" id="PS50234"/>
    </source>
</evidence>
<dbReference type="Gene3D" id="2.60.200.20">
    <property type="match status" value="1"/>
</dbReference>
<sequence>MKKISCGLLLGLLFWQSAFAANLRIAQVDNSDLLLGQVVHLYLSITDDQGEAVKGITAPDLKVLEGLSPESLEPQDKVVDFKQASNFEAGVSFLLLLDNSGSMYRTLEGKATTLAVEQRIEIAKGGVKSFLDSASNPKDRFGLVAYNSFYQDLTGIRSDKGGLLRQLETLEKPTGDAVYTELYGSILTAAQNFLPPKGRKALIILSDGENSPYFQNTQKPHPTFGTDPILWSQALEQLQLEGISLYAIAFGPQGANHDRFLRQIAVASGGAVFDAHNEGELKEVYQKILRQILGEYRLSYKAGMGLEDRRFVQARLEQGGEQALATRFYYSGGLLHPKGESYLIPVLAAVLSLLGFWVLTKLKFEHNYPKPHLEILEPGGAQVSTRILDLGQGQTVIGGAADANLTILGGKGVAEHHATIVFDPRAQQYTIAAQGALTVNNWSVQTKVLESGDLIRIGSTTLVFGQEDLPKK</sequence>
<dbReference type="InterPro" id="IPR008984">
    <property type="entry name" value="SMAD_FHA_dom_sf"/>
</dbReference>
<dbReference type="InterPro" id="IPR036465">
    <property type="entry name" value="vWFA_dom_sf"/>
</dbReference>
<feature type="signal peptide" evidence="1">
    <location>
        <begin position="1"/>
        <end position="20"/>
    </location>
</feature>
<name>A0A1F6GSM1_9PROT</name>
<protein>
    <recommendedName>
        <fullName evidence="2">VWFA domain-containing protein</fullName>
    </recommendedName>
</protein>
<evidence type="ECO:0000313" key="3">
    <source>
        <dbReference type="EMBL" id="OGH01124.1"/>
    </source>
</evidence>
<dbReference type="SUPFAM" id="SSF49879">
    <property type="entry name" value="SMAD/FHA domain"/>
    <property type="match status" value="1"/>
</dbReference>
<organism evidence="3 4">
    <name type="scientific">Candidatus Lambdaproteobacteria bacterium RIFOXYD2_FULL_56_26</name>
    <dbReference type="NCBI Taxonomy" id="1817773"/>
    <lineage>
        <taxon>Bacteria</taxon>
        <taxon>Pseudomonadati</taxon>
        <taxon>Pseudomonadota</taxon>
        <taxon>Candidatus Lambdaproteobacteria</taxon>
    </lineage>
</organism>
<dbReference type="EMBL" id="MFNF01000039">
    <property type="protein sequence ID" value="OGH01124.1"/>
    <property type="molecule type" value="Genomic_DNA"/>
</dbReference>
<gene>
    <name evidence="3" type="ORF">A2557_02720</name>
</gene>
<dbReference type="SMART" id="SM00327">
    <property type="entry name" value="VWA"/>
    <property type="match status" value="1"/>
</dbReference>
<comment type="caution">
    <text evidence="3">The sequence shown here is derived from an EMBL/GenBank/DDBJ whole genome shotgun (WGS) entry which is preliminary data.</text>
</comment>
<dbReference type="CDD" id="cd00198">
    <property type="entry name" value="vWFA"/>
    <property type="match status" value="1"/>
</dbReference>
<dbReference type="CDD" id="cd00060">
    <property type="entry name" value="FHA"/>
    <property type="match status" value="1"/>
</dbReference>
<dbReference type="Proteomes" id="UP000177583">
    <property type="component" value="Unassembled WGS sequence"/>
</dbReference>
<feature type="domain" description="VWFA" evidence="2">
    <location>
        <begin position="92"/>
        <end position="288"/>
    </location>
</feature>
<dbReference type="PROSITE" id="PS50234">
    <property type="entry name" value="VWFA"/>
    <property type="match status" value="1"/>
</dbReference>
<dbReference type="Pfam" id="PF13519">
    <property type="entry name" value="VWA_2"/>
    <property type="match status" value="1"/>
</dbReference>
<keyword evidence="1" id="KW-0732">Signal</keyword>